<organism evidence="1 2">
    <name type="scientific">Entomophthora muscae</name>
    <dbReference type="NCBI Taxonomy" id="34485"/>
    <lineage>
        <taxon>Eukaryota</taxon>
        <taxon>Fungi</taxon>
        <taxon>Fungi incertae sedis</taxon>
        <taxon>Zoopagomycota</taxon>
        <taxon>Entomophthoromycotina</taxon>
        <taxon>Entomophthoromycetes</taxon>
        <taxon>Entomophthorales</taxon>
        <taxon>Entomophthoraceae</taxon>
        <taxon>Entomophthora</taxon>
    </lineage>
</organism>
<protein>
    <submittedName>
        <fullName evidence="1">Ran-binding protein 10</fullName>
    </submittedName>
</protein>
<dbReference type="EMBL" id="QTSX02007290">
    <property type="protein sequence ID" value="KAJ9048994.1"/>
    <property type="molecule type" value="Genomic_DNA"/>
</dbReference>
<dbReference type="Proteomes" id="UP001165960">
    <property type="component" value="Unassembled WGS sequence"/>
</dbReference>
<sequence length="276" mass="30122">MEISTIGKTYLIEAKIRRAYQKVLNDELAADTLTFEPIVSSSSRSTTSLVIAASVIGVLILACIVYRALKRRSTQSVDIPLQPVESSSETRMRFILSRRTAQETCDAIFKFTARCTVQTNFPIPSGDSYFELMVLALPRDAELSVGLSDSIRLSSTDPSPYNQNSALLDVVRRRLFRNGVDCGPALTADEGDIIGCTVKTSPPSITFSSNGVPCGPVSISMDTPLYPTISASQDCRIKYNFGSEDFVYGSGAIPLIPSIGHLPKYEDIGQQLPEYE</sequence>
<accession>A0ACC2RG23</accession>
<proteinExistence type="predicted"/>
<gene>
    <name evidence="1" type="primary">RANBP10_1</name>
    <name evidence="1" type="ORF">DSO57_1029166</name>
</gene>
<keyword evidence="2" id="KW-1185">Reference proteome</keyword>
<evidence type="ECO:0000313" key="1">
    <source>
        <dbReference type="EMBL" id="KAJ9048994.1"/>
    </source>
</evidence>
<reference evidence="1" key="1">
    <citation type="submission" date="2022-04" db="EMBL/GenBank/DDBJ databases">
        <title>Genome of the entomopathogenic fungus Entomophthora muscae.</title>
        <authorList>
            <person name="Elya C."/>
            <person name="Lovett B.R."/>
            <person name="Lee E."/>
            <person name="Macias A.M."/>
            <person name="Hajek A.E."/>
            <person name="De Bivort B.L."/>
            <person name="Kasson M.T."/>
            <person name="De Fine Licht H.H."/>
            <person name="Stajich J.E."/>
        </authorList>
    </citation>
    <scope>NUCLEOTIDE SEQUENCE</scope>
    <source>
        <strain evidence="1">Berkeley</strain>
    </source>
</reference>
<name>A0ACC2RG23_9FUNG</name>
<comment type="caution">
    <text evidence="1">The sequence shown here is derived from an EMBL/GenBank/DDBJ whole genome shotgun (WGS) entry which is preliminary data.</text>
</comment>
<evidence type="ECO:0000313" key="2">
    <source>
        <dbReference type="Proteomes" id="UP001165960"/>
    </source>
</evidence>